<proteinExistence type="predicted"/>
<gene>
    <name evidence="3" type="ordered locus">Pfl01_3280</name>
</gene>
<feature type="domain" description="Heparan-alpha-glucosaminide N-acetyltransferase catalytic" evidence="2">
    <location>
        <begin position="33"/>
        <end position="242"/>
    </location>
</feature>
<dbReference type="KEGG" id="pfo:Pfl01_3280"/>
<feature type="transmembrane region" description="Helical" evidence="1">
    <location>
        <begin position="337"/>
        <end position="359"/>
    </location>
</feature>
<evidence type="ECO:0000313" key="3">
    <source>
        <dbReference type="EMBL" id="ABA75018.1"/>
    </source>
</evidence>
<feature type="transmembrane region" description="Helical" evidence="1">
    <location>
        <begin position="251"/>
        <end position="268"/>
    </location>
</feature>
<dbReference type="Proteomes" id="UP000002704">
    <property type="component" value="Chromosome"/>
</dbReference>
<dbReference type="PANTHER" id="PTHR40407">
    <property type="entry name" value="MEMBRANE PROTEIN-LIKE PROTEIN"/>
    <property type="match status" value="1"/>
</dbReference>
<dbReference type="Pfam" id="PF07786">
    <property type="entry name" value="HGSNAT_cat"/>
    <property type="match status" value="1"/>
</dbReference>
<feature type="transmembrane region" description="Helical" evidence="1">
    <location>
        <begin position="82"/>
        <end position="102"/>
    </location>
</feature>
<dbReference type="eggNOG" id="COG3503">
    <property type="taxonomic scope" value="Bacteria"/>
</dbReference>
<feature type="transmembrane region" description="Helical" evidence="1">
    <location>
        <begin position="167"/>
        <end position="183"/>
    </location>
</feature>
<reference evidence="3 4" key="1">
    <citation type="journal article" date="2009" name="Genome Biol.">
        <title>Genomic and genetic analyses of diversity and plant interactions of Pseudomonas fluorescens.</title>
        <authorList>
            <person name="Silby M.W."/>
            <person name="Cerdeno-Tarraga A.M."/>
            <person name="Vernikos G.S."/>
            <person name="Giddens S.R."/>
            <person name="Jackson R.W."/>
            <person name="Preston G.M."/>
            <person name="Zhang X.X."/>
            <person name="Moon C.D."/>
            <person name="Gehrig S.M."/>
            <person name="Godfrey S.A."/>
            <person name="Knight C.G."/>
            <person name="Malone J.G."/>
            <person name="Robinson Z."/>
            <person name="Spiers A.J."/>
            <person name="Harris S."/>
            <person name="Challis G.L."/>
            <person name="Yaxley A.M."/>
            <person name="Harris D."/>
            <person name="Seeger K."/>
            <person name="Murphy L."/>
            <person name="Rutter S."/>
            <person name="Squares R."/>
            <person name="Quail M.A."/>
            <person name="Saunders E."/>
            <person name="Mavromatis K."/>
            <person name="Brettin T.S."/>
            <person name="Bentley S.D."/>
            <person name="Hothersall J."/>
            <person name="Stephens E."/>
            <person name="Thomas C.M."/>
            <person name="Parkhill J."/>
            <person name="Levy S.B."/>
            <person name="Rainey P.B."/>
            <person name="Thomson N.R."/>
        </authorList>
    </citation>
    <scope>NUCLEOTIDE SEQUENCE [LARGE SCALE GENOMIC DNA]</scope>
    <source>
        <strain evidence="3 4">Pf0-1</strain>
    </source>
</reference>
<sequence>MWPLSGGRIDQPFDCDTSMTIAVPRSAPSATGRLLSIDALRGLVILFMLLDHVRETFLLHRQVSDPMDIAITEPALFFSRTLAHLCAPVFVLLTGLSAWLFGEKYDGKADVSAFLFKRGLFLVALEFTLVNFAWTFQLPPTVIYLQVIWAIGLSMIALSLLVWLPRWLLLTLSLTIIAGHNLLDGLHFATESALHVPWAILHDRGWIEAGETLRLRTSYPLLPWIGVIGLGYALGPWFARAADAGVRQRRLLIGGVAGLLGFVALRLVNGYGEKPWALGDSGVQTLMSFFNITKYPPSLLFITLTVSVGLLLLLVFERAQDRRLIRWLTVFGSAPMFFYLLHLYALKVLYLIGVALFGLNQGTYFGFSSVTAVWLAAMVLAVALFPAVRWFSALKARRRDIAWLKYL</sequence>
<evidence type="ECO:0000256" key="1">
    <source>
        <dbReference type="SAM" id="Phobius"/>
    </source>
</evidence>
<keyword evidence="1" id="KW-0812">Transmembrane</keyword>
<feature type="transmembrane region" description="Helical" evidence="1">
    <location>
        <begin position="221"/>
        <end position="239"/>
    </location>
</feature>
<accession>Q3KB36</accession>
<feature type="transmembrane region" description="Helical" evidence="1">
    <location>
        <begin position="142"/>
        <end position="162"/>
    </location>
</feature>
<dbReference type="PANTHER" id="PTHR40407:SF1">
    <property type="entry name" value="HEPARAN-ALPHA-GLUCOSAMINIDE N-ACETYLTRANSFERASE CATALYTIC DOMAIN-CONTAINING PROTEIN"/>
    <property type="match status" value="1"/>
</dbReference>
<evidence type="ECO:0000259" key="2">
    <source>
        <dbReference type="Pfam" id="PF07786"/>
    </source>
</evidence>
<feature type="transmembrane region" description="Helical" evidence="1">
    <location>
        <begin position="114"/>
        <end position="136"/>
    </location>
</feature>
<evidence type="ECO:0000313" key="4">
    <source>
        <dbReference type="Proteomes" id="UP000002704"/>
    </source>
</evidence>
<name>Q3KB36_PSEPF</name>
<dbReference type="EMBL" id="CP000094">
    <property type="protein sequence ID" value="ABA75018.1"/>
    <property type="molecule type" value="Genomic_DNA"/>
</dbReference>
<feature type="transmembrane region" description="Helical" evidence="1">
    <location>
        <begin position="295"/>
        <end position="316"/>
    </location>
</feature>
<feature type="transmembrane region" description="Helical" evidence="1">
    <location>
        <begin position="371"/>
        <end position="391"/>
    </location>
</feature>
<dbReference type="AlphaFoldDB" id="Q3KB36"/>
<keyword evidence="1" id="KW-0472">Membrane</keyword>
<dbReference type="InterPro" id="IPR012429">
    <property type="entry name" value="HGSNAT_cat"/>
</dbReference>
<organism evidence="3 4">
    <name type="scientific">Pseudomonas fluorescens (strain Pf0-1)</name>
    <dbReference type="NCBI Taxonomy" id="205922"/>
    <lineage>
        <taxon>Bacteria</taxon>
        <taxon>Pseudomonadati</taxon>
        <taxon>Pseudomonadota</taxon>
        <taxon>Gammaproteobacteria</taxon>
        <taxon>Pseudomonadales</taxon>
        <taxon>Pseudomonadaceae</taxon>
        <taxon>Pseudomonas</taxon>
    </lineage>
</organism>
<keyword evidence="1" id="KW-1133">Transmembrane helix</keyword>
<protein>
    <submittedName>
        <fullName evidence="3">Putative membrane protein</fullName>
    </submittedName>
</protein>
<dbReference type="HOGENOM" id="CLU_054519_0_0_6"/>